<sequence>MLSHRLSTFMSLLLVAIFLQLSFCCANSYADTTQESSMTPRPQVLVLEFEGAIGPATSEYLTQGIEQANASAALGNGEVALVVIVMDTPGGLVSSLRDINQTILNSSVPIACLVAPPGARAASAGTYILYACHIAAMADATTLGAATPVSIGPGSTPTPAPKNDPQDEEKTAPASQSAMEKKVLNDAIAYIRALAQLRGRNEQWAELAVKEAATLTAKEALEMNVINIISPDAPRLVAELTGWQVEIDHRQLTLALDNAELHYLKPDWRNRIISTITNPNVAYILMLIGIYGILLEFYSPGIGVAGVTGAISLLIALYAFQMLPISYAGLGLLLLGIALITIESFAPSFGIFGLGGIAAFAIGSLFLLDTETDHFALSLPLIAAVSVAVTLMSLLVLGTLWRSRKSPAVSGDGLIVGQTALVVDDFTLSELERNMLEREKLETDVLEARNVSDTRPTYKGFVLLQGEVWAANSHSALLKGQQVTVVVRHDLSLEVELPPISNQAVLNS</sequence>
<evidence type="ECO:0000256" key="1">
    <source>
        <dbReference type="SAM" id="MobiDB-lite"/>
    </source>
</evidence>
<feature type="chain" id="PRO_5047486294" evidence="3">
    <location>
        <begin position="31"/>
        <end position="508"/>
    </location>
</feature>
<feature type="signal peptide" evidence="3">
    <location>
        <begin position="1"/>
        <end position="30"/>
    </location>
</feature>
<evidence type="ECO:0000256" key="2">
    <source>
        <dbReference type="SAM" id="Phobius"/>
    </source>
</evidence>
<feature type="transmembrane region" description="Helical" evidence="2">
    <location>
        <begin position="280"/>
        <end position="297"/>
    </location>
</feature>
<keyword evidence="3" id="KW-0732">Signal</keyword>
<dbReference type="Gene3D" id="3.90.226.10">
    <property type="entry name" value="2-enoyl-CoA Hydratase, Chain A, domain 1"/>
    <property type="match status" value="1"/>
</dbReference>
<dbReference type="EMBL" id="JAESVD010000001">
    <property type="protein sequence ID" value="MBL4911780.1"/>
    <property type="molecule type" value="Genomic_DNA"/>
</dbReference>
<dbReference type="Proteomes" id="UP000604898">
    <property type="component" value="Unassembled WGS sequence"/>
</dbReference>
<feature type="transmembrane region" description="Helical" evidence="2">
    <location>
        <begin position="374"/>
        <end position="397"/>
    </location>
</feature>
<evidence type="ECO:0000259" key="4">
    <source>
        <dbReference type="Pfam" id="PF24961"/>
    </source>
</evidence>
<name>A0ABS1SUS7_9GAMM</name>
<dbReference type="Gene3D" id="2.40.50.140">
    <property type="entry name" value="Nucleic acid-binding proteins"/>
    <property type="match status" value="1"/>
</dbReference>
<evidence type="ECO:0000313" key="6">
    <source>
        <dbReference type="Proteomes" id="UP000604898"/>
    </source>
</evidence>
<dbReference type="SUPFAM" id="SSF52096">
    <property type="entry name" value="ClpP/crotonase"/>
    <property type="match status" value="1"/>
</dbReference>
<dbReference type="InterPro" id="IPR056739">
    <property type="entry name" value="NfeD_membrane"/>
</dbReference>
<dbReference type="InterPro" id="IPR012340">
    <property type="entry name" value="NA-bd_OB-fold"/>
</dbReference>
<dbReference type="InterPro" id="IPR052165">
    <property type="entry name" value="Membrane_assoc_protease"/>
</dbReference>
<dbReference type="Pfam" id="PF24961">
    <property type="entry name" value="NfeD_membrane"/>
    <property type="match status" value="1"/>
</dbReference>
<proteinExistence type="predicted"/>
<feature type="transmembrane region" description="Helical" evidence="2">
    <location>
        <begin position="302"/>
        <end position="319"/>
    </location>
</feature>
<feature type="region of interest" description="Disordered" evidence="1">
    <location>
        <begin position="149"/>
        <end position="179"/>
    </location>
</feature>
<organism evidence="5 6">
    <name type="scientific">Shewanella schlegeliana</name>
    <dbReference type="NCBI Taxonomy" id="190308"/>
    <lineage>
        <taxon>Bacteria</taxon>
        <taxon>Pseudomonadati</taxon>
        <taxon>Pseudomonadota</taxon>
        <taxon>Gammaproteobacteria</taxon>
        <taxon>Alteromonadales</taxon>
        <taxon>Shewanellaceae</taxon>
        <taxon>Shewanella</taxon>
    </lineage>
</organism>
<gene>
    <name evidence="5" type="ORF">JMA39_01245</name>
</gene>
<feature type="domain" description="NfeD integral membrane" evidence="4">
    <location>
        <begin position="280"/>
        <end position="395"/>
    </location>
</feature>
<dbReference type="SUPFAM" id="SSF141322">
    <property type="entry name" value="NfeD domain-like"/>
    <property type="match status" value="1"/>
</dbReference>
<protein>
    <submittedName>
        <fullName evidence="5">Nodulation protein NfeD</fullName>
    </submittedName>
</protein>
<accession>A0ABS1SUS7</accession>
<dbReference type="PANTHER" id="PTHR33507">
    <property type="entry name" value="INNER MEMBRANE PROTEIN YBBJ"/>
    <property type="match status" value="1"/>
</dbReference>
<feature type="transmembrane region" description="Helical" evidence="2">
    <location>
        <begin position="325"/>
        <end position="342"/>
    </location>
</feature>
<keyword evidence="2" id="KW-0472">Membrane</keyword>
<evidence type="ECO:0000313" key="5">
    <source>
        <dbReference type="EMBL" id="MBL4911780.1"/>
    </source>
</evidence>
<dbReference type="PANTHER" id="PTHR33507:SF4">
    <property type="entry name" value="NODULATION COMPETITIVENESS PROTEIN NFED"/>
    <property type="match status" value="1"/>
</dbReference>
<keyword evidence="2" id="KW-1133">Transmembrane helix</keyword>
<keyword evidence="2" id="KW-0812">Transmembrane</keyword>
<dbReference type="CDD" id="cd07020">
    <property type="entry name" value="Clp_protease_NfeD_1"/>
    <property type="match status" value="1"/>
</dbReference>
<comment type="caution">
    <text evidence="5">The sequence shown here is derived from an EMBL/GenBank/DDBJ whole genome shotgun (WGS) entry which is preliminary data.</text>
</comment>
<dbReference type="InterPro" id="IPR029045">
    <property type="entry name" value="ClpP/crotonase-like_dom_sf"/>
</dbReference>
<reference evidence="5 6" key="1">
    <citation type="submission" date="2021-01" db="EMBL/GenBank/DDBJ databases">
        <title>Genome sequence of Shewanella schlegeliana JCM 11561.</title>
        <authorList>
            <person name="Zhang H."/>
            <person name="Li C."/>
        </authorList>
    </citation>
    <scope>NUCLEOTIDE SEQUENCE [LARGE SCALE GENOMIC DNA]</scope>
    <source>
        <strain evidence="5 6">JCM 11561</strain>
    </source>
</reference>
<feature type="transmembrane region" description="Helical" evidence="2">
    <location>
        <begin position="349"/>
        <end position="368"/>
    </location>
</feature>
<evidence type="ECO:0000256" key="3">
    <source>
        <dbReference type="SAM" id="SignalP"/>
    </source>
</evidence>
<keyword evidence="6" id="KW-1185">Reference proteome</keyword>